<evidence type="ECO:0008006" key="3">
    <source>
        <dbReference type="Google" id="ProtNLM"/>
    </source>
</evidence>
<evidence type="ECO:0000313" key="2">
    <source>
        <dbReference type="Proteomes" id="UP000267159"/>
    </source>
</evidence>
<protein>
    <recommendedName>
        <fullName evidence="3">Phage terminase large subunit</fullName>
    </recommendedName>
</protein>
<sequence length="527" mass="60837">MATKAEILKAREKWKQHCETVQAATAVNINETAEQRLARLRRLLLNYADFVDYYFPHWTENPETGQSTPCAPFHIDAANKIRKNRNLKAGFVWHRGAAKSTNMDVFIPMWLMAWDIVGSEIFGAAKTKGREINVMVLVGKSEDNAKTLLGDIQAELQYNQRYIADFGEQYNAGSWEEGEFVTRSEVAFFARGRGQSPRGLRYRSHRPDYVVIDDLDDDELVESPARVSKLFDWVRSALFGTLDGGRGRFFMVGNLIAKNSVLAMWCEIKSVHVTRVNIYDRAGNISWRAKWTPAEVQALADVAGYRAFQKEYMNNPIIEGAVFRNEWIRWGKRPAWSKFSEIVLYIDPSFKGSTKNDFKAAKLWGKAGSQLWHLRAFVRQCSVAEMVRWCYDLYEWTRDQGIAVRWYMEANFMQDTILDEFRREGELRGYQLPITGDKRKKPDKFQRVEAVSPLWERGFVSYDDTQRDDPDMLAGIDQTLAFEKGMRGHDDAPDADEGAIWILQRDTRVKSFTPSFGMRKTAKNLLW</sequence>
<accession>A0A3L7Z8J1</accession>
<dbReference type="Gene3D" id="3.40.50.300">
    <property type="entry name" value="P-loop containing nucleotide triphosphate hydrolases"/>
    <property type="match status" value="1"/>
</dbReference>
<name>A0A3L7Z8J1_9BACE</name>
<dbReference type="RefSeq" id="WP_121765534.1">
    <property type="nucleotide sequence ID" value="NZ_RAZM01000012.1"/>
</dbReference>
<proteinExistence type="predicted"/>
<evidence type="ECO:0000313" key="1">
    <source>
        <dbReference type="EMBL" id="RLT80881.1"/>
    </source>
</evidence>
<organism evidence="1 2">
    <name type="scientific">Bacteroides acidifaciens</name>
    <dbReference type="NCBI Taxonomy" id="85831"/>
    <lineage>
        <taxon>Bacteria</taxon>
        <taxon>Pseudomonadati</taxon>
        <taxon>Bacteroidota</taxon>
        <taxon>Bacteroidia</taxon>
        <taxon>Bacteroidales</taxon>
        <taxon>Bacteroidaceae</taxon>
        <taxon>Bacteroides</taxon>
    </lineage>
</organism>
<dbReference type="EMBL" id="RAZM01000012">
    <property type="protein sequence ID" value="RLT80881.1"/>
    <property type="molecule type" value="Genomic_DNA"/>
</dbReference>
<dbReference type="InterPro" id="IPR027417">
    <property type="entry name" value="P-loop_NTPase"/>
</dbReference>
<dbReference type="AlphaFoldDB" id="A0A3L7Z8J1"/>
<reference evidence="1 2" key="1">
    <citation type="submission" date="2018-09" db="EMBL/GenBank/DDBJ databases">
        <title>Murine metabolic-syndrome-specific gut microbial biobank.</title>
        <authorList>
            <person name="Liu C."/>
        </authorList>
    </citation>
    <scope>NUCLEOTIDE SEQUENCE [LARGE SCALE GENOMIC DNA]</scope>
    <source>
        <strain evidence="1 2">0.1X-D8-26</strain>
    </source>
</reference>
<gene>
    <name evidence="1" type="ORF">D7Y07_05705</name>
</gene>
<dbReference type="Proteomes" id="UP000267159">
    <property type="component" value="Unassembled WGS sequence"/>
</dbReference>
<comment type="caution">
    <text evidence="1">The sequence shown here is derived from an EMBL/GenBank/DDBJ whole genome shotgun (WGS) entry which is preliminary data.</text>
</comment>